<comment type="caution">
    <text evidence="1">The sequence shown here is derived from an EMBL/GenBank/DDBJ whole genome shotgun (WGS) entry which is preliminary data.</text>
</comment>
<accession>A0A9P5YYC3</accession>
<organism evidence="1 2">
    <name type="scientific">Pholiota conissans</name>
    <dbReference type="NCBI Taxonomy" id="109636"/>
    <lineage>
        <taxon>Eukaryota</taxon>
        <taxon>Fungi</taxon>
        <taxon>Dikarya</taxon>
        <taxon>Basidiomycota</taxon>
        <taxon>Agaricomycotina</taxon>
        <taxon>Agaricomycetes</taxon>
        <taxon>Agaricomycetidae</taxon>
        <taxon>Agaricales</taxon>
        <taxon>Agaricineae</taxon>
        <taxon>Strophariaceae</taxon>
        <taxon>Pholiota</taxon>
    </lineage>
</organism>
<proteinExistence type="predicted"/>
<reference evidence="1" key="1">
    <citation type="submission" date="2020-11" db="EMBL/GenBank/DDBJ databases">
        <authorList>
            <consortium name="DOE Joint Genome Institute"/>
            <person name="Ahrendt S."/>
            <person name="Riley R."/>
            <person name="Andreopoulos W."/>
            <person name="Labutti K."/>
            <person name="Pangilinan J."/>
            <person name="Ruiz-Duenas F.J."/>
            <person name="Barrasa J.M."/>
            <person name="Sanchez-Garcia M."/>
            <person name="Camarero S."/>
            <person name="Miyauchi S."/>
            <person name="Serrano A."/>
            <person name="Linde D."/>
            <person name="Babiker R."/>
            <person name="Drula E."/>
            <person name="Ayuso-Fernandez I."/>
            <person name="Pacheco R."/>
            <person name="Padilla G."/>
            <person name="Ferreira P."/>
            <person name="Barriuso J."/>
            <person name="Kellner H."/>
            <person name="Castanera R."/>
            <person name="Alfaro M."/>
            <person name="Ramirez L."/>
            <person name="Pisabarro A.G."/>
            <person name="Kuo A."/>
            <person name="Tritt A."/>
            <person name="Lipzen A."/>
            <person name="He G."/>
            <person name="Yan M."/>
            <person name="Ng V."/>
            <person name="Cullen D."/>
            <person name="Martin F."/>
            <person name="Rosso M.-N."/>
            <person name="Henrissat B."/>
            <person name="Hibbett D."/>
            <person name="Martinez A.T."/>
            <person name="Grigoriev I.V."/>
        </authorList>
    </citation>
    <scope>NUCLEOTIDE SEQUENCE</scope>
    <source>
        <strain evidence="1">CIRM-BRFM 674</strain>
    </source>
</reference>
<keyword evidence="2" id="KW-1185">Reference proteome</keyword>
<dbReference type="Proteomes" id="UP000807469">
    <property type="component" value="Unassembled WGS sequence"/>
</dbReference>
<sequence length="220" mass="24785">MEFSCYIEYTFARCIVRFYNRVIDKSLVIGNDSTLNLRDRSRPLYGILACLVNRAVDQYPTTSSDRNAYPIKKWKITRRGGCSSDLQNLGQQTYGASVHATKALKSTRQTMHQVRNLRGLELATMRKRAKTSNQLADVREDSWSTVSEMNVANVGTDQGSEEKWRSIVIGGDGADFLSQASNRVPMSLKLSKKLQKSYDQAKTALILYTLVLISQISCQI</sequence>
<dbReference type="EMBL" id="MU155264">
    <property type="protein sequence ID" value="KAF9477328.1"/>
    <property type="molecule type" value="Genomic_DNA"/>
</dbReference>
<dbReference type="AlphaFoldDB" id="A0A9P5YYC3"/>
<gene>
    <name evidence="1" type="ORF">BDN70DRAFT_947521</name>
</gene>
<evidence type="ECO:0000313" key="2">
    <source>
        <dbReference type="Proteomes" id="UP000807469"/>
    </source>
</evidence>
<protein>
    <submittedName>
        <fullName evidence="1">Uncharacterized protein</fullName>
    </submittedName>
</protein>
<evidence type="ECO:0000313" key="1">
    <source>
        <dbReference type="EMBL" id="KAF9477328.1"/>
    </source>
</evidence>
<name>A0A9P5YYC3_9AGAR</name>